<dbReference type="InterPro" id="IPR039146">
    <property type="entry name" value="GPANK1"/>
</dbReference>
<dbReference type="EMBL" id="JAINUG010000030">
    <property type="protein sequence ID" value="KAJ8409409.1"/>
    <property type="molecule type" value="Genomic_DNA"/>
</dbReference>
<evidence type="ECO:0000313" key="3">
    <source>
        <dbReference type="Proteomes" id="UP001221898"/>
    </source>
</evidence>
<dbReference type="AlphaFoldDB" id="A0AAD7WV40"/>
<feature type="domain" description="G-patch" evidence="1">
    <location>
        <begin position="243"/>
        <end position="289"/>
    </location>
</feature>
<keyword evidence="3" id="KW-1185">Reference proteome</keyword>
<evidence type="ECO:0000259" key="1">
    <source>
        <dbReference type="PROSITE" id="PS50174"/>
    </source>
</evidence>
<name>A0AAD7WV40_9TELE</name>
<dbReference type="PROSITE" id="PS50174">
    <property type="entry name" value="G_PATCH"/>
    <property type="match status" value="1"/>
</dbReference>
<comment type="caution">
    <text evidence="2">The sequence shown here is derived from an EMBL/GenBank/DDBJ whole genome shotgun (WGS) entry which is preliminary data.</text>
</comment>
<dbReference type="PANTHER" id="PTHR20923">
    <property type="entry name" value="BAT4 PROTEIN-RELATED"/>
    <property type="match status" value="1"/>
</dbReference>
<gene>
    <name evidence="2" type="ORF">AAFF_G00228100</name>
</gene>
<dbReference type="GO" id="GO:0003676">
    <property type="term" value="F:nucleic acid binding"/>
    <property type="evidence" value="ECO:0007669"/>
    <property type="project" value="InterPro"/>
</dbReference>
<dbReference type="Pfam" id="PF12796">
    <property type="entry name" value="Ank_2"/>
    <property type="match status" value="1"/>
</dbReference>
<dbReference type="Gene3D" id="1.25.40.20">
    <property type="entry name" value="Ankyrin repeat-containing domain"/>
    <property type="match status" value="1"/>
</dbReference>
<accession>A0AAD7WV40</accession>
<dbReference type="Proteomes" id="UP001221898">
    <property type="component" value="Unassembled WGS sequence"/>
</dbReference>
<dbReference type="SMART" id="SM00443">
    <property type="entry name" value="G_patch"/>
    <property type="match status" value="1"/>
</dbReference>
<reference evidence="2" key="1">
    <citation type="journal article" date="2023" name="Science">
        <title>Genome structures resolve the early diversification of teleost fishes.</title>
        <authorList>
            <person name="Parey E."/>
            <person name="Louis A."/>
            <person name="Montfort J."/>
            <person name="Bouchez O."/>
            <person name="Roques C."/>
            <person name="Iampietro C."/>
            <person name="Lluch J."/>
            <person name="Castinel A."/>
            <person name="Donnadieu C."/>
            <person name="Desvignes T."/>
            <person name="Floi Bucao C."/>
            <person name="Jouanno E."/>
            <person name="Wen M."/>
            <person name="Mejri S."/>
            <person name="Dirks R."/>
            <person name="Jansen H."/>
            <person name="Henkel C."/>
            <person name="Chen W.J."/>
            <person name="Zahm M."/>
            <person name="Cabau C."/>
            <person name="Klopp C."/>
            <person name="Thompson A.W."/>
            <person name="Robinson-Rechavi M."/>
            <person name="Braasch I."/>
            <person name="Lecointre G."/>
            <person name="Bobe J."/>
            <person name="Postlethwait J.H."/>
            <person name="Berthelot C."/>
            <person name="Roest Crollius H."/>
            <person name="Guiguen Y."/>
        </authorList>
    </citation>
    <scope>NUCLEOTIDE SEQUENCE</scope>
    <source>
        <strain evidence="2">NC1722</strain>
    </source>
</reference>
<dbReference type="InterPro" id="IPR002110">
    <property type="entry name" value="Ankyrin_rpt"/>
</dbReference>
<protein>
    <recommendedName>
        <fullName evidence="1">G-patch domain-containing protein</fullName>
    </recommendedName>
</protein>
<dbReference type="SUPFAM" id="SSF48403">
    <property type="entry name" value="Ankyrin repeat"/>
    <property type="match status" value="1"/>
</dbReference>
<evidence type="ECO:0000313" key="2">
    <source>
        <dbReference type="EMBL" id="KAJ8409409.1"/>
    </source>
</evidence>
<dbReference type="InterPro" id="IPR036770">
    <property type="entry name" value="Ankyrin_rpt-contain_sf"/>
</dbReference>
<proteinExistence type="predicted"/>
<organism evidence="2 3">
    <name type="scientific">Aldrovandia affinis</name>
    <dbReference type="NCBI Taxonomy" id="143900"/>
    <lineage>
        <taxon>Eukaryota</taxon>
        <taxon>Metazoa</taxon>
        <taxon>Chordata</taxon>
        <taxon>Craniata</taxon>
        <taxon>Vertebrata</taxon>
        <taxon>Euteleostomi</taxon>
        <taxon>Actinopterygii</taxon>
        <taxon>Neopterygii</taxon>
        <taxon>Teleostei</taxon>
        <taxon>Notacanthiformes</taxon>
        <taxon>Halosauridae</taxon>
        <taxon>Aldrovandia</taxon>
    </lineage>
</organism>
<dbReference type="InterPro" id="IPR000467">
    <property type="entry name" value="G_patch_dom"/>
</dbReference>
<sequence length="347" mass="38842">MHIIRLTSSKCSVESTRTFCVRRCLGATYPSIYLENQINLICRTSRYTRLKKNVLTNIRMNLTSDTRLYKCKVTDGTCIAVALRATQQQHRERQGHRLLKSAQEGDLSGLRALLEKGGCDVNFQDDYYWTAIMCASYAGQQGAVRLLLHKGAAWVGVVDTQGRDARDLANQAGHVEVVRELESFGVQSDTPGITSRSVSSYLPQWCLVCGVQHSEGEQKHHSSTLHQFSLQHPPPAPQYCLPSSSAGYRMMLQRGWGPGQGLGPSGAGCKRPIRTVLKRDQGGLGYGPTPQPRVTHFKAKDPLAVQWAPRARTERGATLGRRAERREEAKDRNWERDFRTSFNLPDF</sequence>
<dbReference type="Pfam" id="PF01585">
    <property type="entry name" value="G-patch"/>
    <property type="match status" value="1"/>
</dbReference>
<dbReference type="PANTHER" id="PTHR20923:SF1">
    <property type="entry name" value="G PATCH DOMAIN AND ANKYRIN REPEAT-CONTAINING PROTEIN 1"/>
    <property type="match status" value="1"/>
</dbReference>